<name>A0A067SWU6_GALM3</name>
<dbReference type="AlphaFoldDB" id="A0A067SWU6"/>
<evidence type="ECO:0000313" key="1">
    <source>
        <dbReference type="EMBL" id="KDR74507.1"/>
    </source>
</evidence>
<sequence>MDTTTTINCPSSPFRKLLPELFPVVAGHLPLYATPATLLSLALTNHDIHNIVYPLLCSRVILRNEDDALNFLQMILIDGHLGTAIRELHIMSGLSKATRSGERPFDVVKVVEMVITRGSLPHIHTFSLHLLATWVWDNDYVSGHGKLSARFWRELPSKCPRLRGITVRGMGDKNEPWLNESGIYELNGMREMSHLGFTFYRGFQSQKDGGVRLMASIRHVSSSLRTLVLGLNYESCSPLLSLDFPRLTSLTLLRSSCSDDCVPAAMAFWRRHSSLEGLKLSDSLSDSLWFDETTRPGILPNLRHLEANFKNVYAIAPILRQLIGLSIQQSVNGQILYLLRRSMIPGGLPNLRSLEFQQYPYSGRYLSHYEGSMWYETPDGEEKFHLSRESEGVGRSIDNDYLRTIARQTPNLEEIAIQATFPNISSLIPSLTRFRCLERLYCRGTWSTADNIYDASEPTEADLAAFFTEARLLAEGCKSLKLITDMSLATSYPTVKIRRSQDGLVKDVKISDGYGRLIGHEDDPFPLPDTRW</sequence>
<keyword evidence="2" id="KW-1185">Reference proteome</keyword>
<evidence type="ECO:0008006" key="3">
    <source>
        <dbReference type="Google" id="ProtNLM"/>
    </source>
</evidence>
<reference evidence="2" key="1">
    <citation type="journal article" date="2014" name="Proc. Natl. Acad. Sci. U.S.A.">
        <title>Extensive sampling of basidiomycete genomes demonstrates inadequacy of the white-rot/brown-rot paradigm for wood decay fungi.</title>
        <authorList>
            <person name="Riley R."/>
            <person name="Salamov A.A."/>
            <person name="Brown D.W."/>
            <person name="Nagy L.G."/>
            <person name="Floudas D."/>
            <person name="Held B.W."/>
            <person name="Levasseur A."/>
            <person name="Lombard V."/>
            <person name="Morin E."/>
            <person name="Otillar R."/>
            <person name="Lindquist E.A."/>
            <person name="Sun H."/>
            <person name="LaButti K.M."/>
            <person name="Schmutz J."/>
            <person name="Jabbour D."/>
            <person name="Luo H."/>
            <person name="Baker S.E."/>
            <person name="Pisabarro A.G."/>
            <person name="Walton J.D."/>
            <person name="Blanchette R.A."/>
            <person name="Henrissat B."/>
            <person name="Martin F."/>
            <person name="Cullen D."/>
            <person name="Hibbett D.S."/>
            <person name="Grigoriev I.V."/>
        </authorList>
    </citation>
    <scope>NUCLEOTIDE SEQUENCE [LARGE SCALE GENOMIC DNA]</scope>
    <source>
        <strain evidence="2">CBS 339.88</strain>
    </source>
</reference>
<dbReference type="OrthoDB" id="2995895at2759"/>
<dbReference type="HOGENOM" id="CLU_040192_0_0_1"/>
<evidence type="ECO:0000313" key="2">
    <source>
        <dbReference type="Proteomes" id="UP000027222"/>
    </source>
</evidence>
<accession>A0A067SWU6</accession>
<dbReference type="EMBL" id="KL142383">
    <property type="protein sequence ID" value="KDR74507.1"/>
    <property type="molecule type" value="Genomic_DNA"/>
</dbReference>
<gene>
    <name evidence="1" type="ORF">GALMADRAFT_141537</name>
</gene>
<protein>
    <recommendedName>
        <fullName evidence="3">F-box domain-containing protein</fullName>
    </recommendedName>
</protein>
<dbReference type="Gene3D" id="3.80.10.10">
    <property type="entry name" value="Ribonuclease Inhibitor"/>
    <property type="match status" value="1"/>
</dbReference>
<proteinExistence type="predicted"/>
<dbReference type="SUPFAM" id="SSF52047">
    <property type="entry name" value="RNI-like"/>
    <property type="match status" value="1"/>
</dbReference>
<organism evidence="1 2">
    <name type="scientific">Galerina marginata (strain CBS 339.88)</name>
    <dbReference type="NCBI Taxonomy" id="685588"/>
    <lineage>
        <taxon>Eukaryota</taxon>
        <taxon>Fungi</taxon>
        <taxon>Dikarya</taxon>
        <taxon>Basidiomycota</taxon>
        <taxon>Agaricomycotina</taxon>
        <taxon>Agaricomycetes</taxon>
        <taxon>Agaricomycetidae</taxon>
        <taxon>Agaricales</taxon>
        <taxon>Agaricineae</taxon>
        <taxon>Strophariaceae</taxon>
        <taxon>Galerina</taxon>
    </lineage>
</organism>
<dbReference type="InterPro" id="IPR032675">
    <property type="entry name" value="LRR_dom_sf"/>
</dbReference>
<dbReference type="Proteomes" id="UP000027222">
    <property type="component" value="Unassembled WGS sequence"/>
</dbReference>